<organism evidence="1 2">
    <name type="scientific">Hyphomonas adhaerens</name>
    <dbReference type="NCBI Taxonomy" id="81029"/>
    <lineage>
        <taxon>Bacteria</taxon>
        <taxon>Pseudomonadati</taxon>
        <taxon>Pseudomonadota</taxon>
        <taxon>Alphaproteobacteria</taxon>
        <taxon>Hyphomonadales</taxon>
        <taxon>Hyphomonadaceae</taxon>
        <taxon>Hyphomonas</taxon>
    </lineage>
</organism>
<sequence length="111" mass="11908">MRFALIEEWAMGKNSPDNSIDKSETIKTLGEVGSDAERALTDLGGALTAVRAIVDLTLADGGAEEGPVLYKRLNALEFLLRQAGCAEDLLWVTVDQMSMALDEHAPAPFSS</sequence>
<reference evidence="1 2" key="1">
    <citation type="journal article" date="2018" name="Nat. Biotechnol.">
        <title>A standardized bacterial taxonomy based on genome phylogeny substantially revises the tree of life.</title>
        <authorList>
            <person name="Parks D.H."/>
            <person name="Chuvochina M."/>
            <person name="Waite D.W."/>
            <person name="Rinke C."/>
            <person name="Skarshewski A."/>
            <person name="Chaumeil P.A."/>
            <person name="Hugenholtz P."/>
        </authorList>
    </citation>
    <scope>NUCLEOTIDE SEQUENCE [LARGE SCALE GENOMIC DNA]</scope>
    <source>
        <strain evidence="1">UBA8733</strain>
    </source>
</reference>
<evidence type="ECO:0000313" key="1">
    <source>
        <dbReference type="EMBL" id="HAE28803.1"/>
    </source>
</evidence>
<dbReference type="AlphaFoldDB" id="A0A3B9H279"/>
<protein>
    <submittedName>
        <fullName evidence="1">Uncharacterized protein</fullName>
    </submittedName>
</protein>
<comment type="caution">
    <text evidence="1">The sequence shown here is derived from an EMBL/GenBank/DDBJ whole genome shotgun (WGS) entry which is preliminary data.</text>
</comment>
<name>A0A3B9H279_9PROT</name>
<proteinExistence type="predicted"/>
<accession>A0A3B9H279</accession>
<gene>
    <name evidence="1" type="ORF">DCG58_16715</name>
</gene>
<evidence type="ECO:0000313" key="2">
    <source>
        <dbReference type="Proteomes" id="UP000259610"/>
    </source>
</evidence>
<dbReference type="EMBL" id="DMAN01000380">
    <property type="protein sequence ID" value="HAE28803.1"/>
    <property type="molecule type" value="Genomic_DNA"/>
</dbReference>
<dbReference type="Proteomes" id="UP000259610">
    <property type="component" value="Unassembled WGS sequence"/>
</dbReference>